<evidence type="ECO:0000256" key="10">
    <source>
        <dbReference type="SAM" id="Phobius"/>
    </source>
</evidence>
<feature type="transmembrane region" description="Helical" evidence="10">
    <location>
        <begin position="303"/>
        <end position="322"/>
    </location>
</feature>
<sequence>MHMSNTAHHNLDDNQVGTTTVDGIDIFGRESAYFNDPFYIIPIFIIIVTVTIICGNSLVLAVMLFGKSLSNTSGRFMASLACADLGIGVLVTPFSIYPSVINDWPYGQDLCIMASFFTELFSCISVSSLALIGVDRYLSIAKPLRYHALMTPEKARNIIIIKWIVGICLCSATPLKLVKTIYYADIMVCNVSWESELVYSYVMIGIVVVPAFSVITFTYYHIFRVAYKAARQTDIEEQRFHGAHSTTNRRKNAMKSFLVVLGFSVCWSPWLALQIQESSVFASNNGGEQEDGEHPHYPQAHFFSMWLAFSNSFLNFIIYSLSNRAFRADIRKVYRKVLRFCGSGYDADNDWQTSETAPTHNISVE</sequence>
<dbReference type="SMART" id="SM01381">
    <property type="entry name" value="7TM_GPCR_Srsx"/>
    <property type="match status" value="1"/>
</dbReference>
<evidence type="ECO:0000256" key="5">
    <source>
        <dbReference type="ARBA" id="ARBA00023040"/>
    </source>
</evidence>
<dbReference type="InterPro" id="IPR000276">
    <property type="entry name" value="GPCR_Rhodpsn"/>
</dbReference>
<dbReference type="InterPro" id="IPR017452">
    <property type="entry name" value="GPCR_Rhodpsn_7TM"/>
</dbReference>
<comment type="subcellular location">
    <subcellularLocation>
        <location evidence="1">Cell membrane</location>
        <topology evidence="1">Multi-pass membrane protein</topology>
    </subcellularLocation>
</comment>
<keyword evidence="7 9" id="KW-0675">Receptor</keyword>
<keyword evidence="5 9" id="KW-0297">G-protein coupled receptor</keyword>
<protein>
    <submittedName>
        <fullName evidence="13">Probable G-protein coupled receptor 21-like</fullName>
    </submittedName>
</protein>
<gene>
    <name evidence="13" type="primary">LOC102802527</name>
</gene>
<keyword evidence="8 9" id="KW-0807">Transducer</keyword>
<keyword evidence="4 10" id="KW-1133">Transmembrane helix</keyword>
<evidence type="ECO:0000256" key="3">
    <source>
        <dbReference type="ARBA" id="ARBA00022692"/>
    </source>
</evidence>
<evidence type="ECO:0000256" key="9">
    <source>
        <dbReference type="RuleBase" id="RU000688"/>
    </source>
</evidence>
<dbReference type="SUPFAM" id="SSF81321">
    <property type="entry name" value="Family A G protein-coupled receptor-like"/>
    <property type="match status" value="1"/>
</dbReference>
<accession>A0ABM0LWU4</accession>
<evidence type="ECO:0000313" key="13">
    <source>
        <dbReference type="RefSeq" id="XP_006812235.1"/>
    </source>
</evidence>
<feature type="transmembrane region" description="Helical" evidence="10">
    <location>
        <begin position="39"/>
        <end position="64"/>
    </location>
</feature>
<comment type="similarity">
    <text evidence="9">Belongs to the G-protein coupled receptor 1 family.</text>
</comment>
<dbReference type="RefSeq" id="XP_006812235.1">
    <property type="nucleotide sequence ID" value="XM_006812172.1"/>
</dbReference>
<dbReference type="InterPro" id="IPR050569">
    <property type="entry name" value="TAAR"/>
</dbReference>
<dbReference type="CDD" id="cd00637">
    <property type="entry name" value="7tm_classA_rhodopsin-like"/>
    <property type="match status" value="1"/>
</dbReference>
<feature type="transmembrane region" description="Helical" evidence="10">
    <location>
        <begin position="159"/>
        <end position="178"/>
    </location>
</feature>
<dbReference type="PANTHER" id="PTHR24249">
    <property type="entry name" value="HISTAMINE RECEPTOR-RELATED G-PROTEIN COUPLED RECEPTOR"/>
    <property type="match status" value="1"/>
</dbReference>
<organism evidence="12 13">
    <name type="scientific">Saccoglossus kowalevskii</name>
    <name type="common">Acorn worm</name>
    <dbReference type="NCBI Taxonomy" id="10224"/>
    <lineage>
        <taxon>Eukaryota</taxon>
        <taxon>Metazoa</taxon>
        <taxon>Hemichordata</taxon>
        <taxon>Enteropneusta</taxon>
        <taxon>Harrimaniidae</taxon>
        <taxon>Saccoglossus</taxon>
    </lineage>
</organism>
<proteinExistence type="inferred from homology"/>
<evidence type="ECO:0000313" key="12">
    <source>
        <dbReference type="Proteomes" id="UP000694865"/>
    </source>
</evidence>
<dbReference type="GeneID" id="102802527"/>
<feature type="transmembrane region" description="Helical" evidence="10">
    <location>
        <begin position="257"/>
        <end position="275"/>
    </location>
</feature>
<evidence type="ECO:0000256" key="6">
    <source>
        <dbReference type="ARBA" id="ARBA00023136"/>
    </source>
</evidence>
<dbReference type="PANTHER" id="PTHR24249:SF424">
    <property type="entry name" value="G-PROTEIN COUPLED RECEPTORS FAMILY 1 PROFILE DOMAIN-CONTAINING PROTEIN"/>
    <property type="match status" value="1"/>
</dbReference>
<reference evidence="13" key="1">
    <citation type="submission" date="2025-08" db="UniProtKB">
        <authorList>
            <consortium name="RefSeq"/>
        </authorList>
    </citation>
    <scope>IDENTIFICATION</scope>
    <source>
        <tissue evidence="13">Testes</tissue>
    </source>
</reference>
<evidence type="ECO:0000259" key="11">
    <source>
        <dbReference type="PROSITE" id="PS50262"/>
    </source>
</evidence>
<dbReference type="PROSITE" id="PS50262">
    <property type="entry name" value="G_PROTEIN_RECEP_F1_2"/>
    <property type="match status" value="1"/>
</dbReference>
<evidence type="ECO:0000256" key="7">
    <source>
        <dbReference type="ARBA" id="ARBA00023170"/>
    </source>
</evidence>
<evidence type="ECO:0000256" key="1">
    <source>
        <dbReference type="ARBA" id="ARBA00004651"/>
    </source>
</evidence>
<feature type="transmembrane region" description="Helical" evidence="10">
    <location>
        <begin position="198"/>
        <end position="222"/>
    </location>
</feature>
<feature type="domain" description="G-protein coupled receptors family 1 profile" evidence="11">
    <location>
        <begin position="55"/>
        <end position="319"/>
    </location>
</feature>
<evidence type="ECO:0000256" key="2">
    <source>
        <dbReference type="ARBA" id="ARBA00022475"/>
    </source>
</evidence>
<keyword evidence="6 10" id="KW-0472">Membrane</keyword>
<evidence type="ECO:0000256" key="4">
    <source>
        <dbReference type="ARBA" id="ARBA00022989"/>
    </source>
</evidence>
<feature type="transmembrane region" description="Helical" evidence="10">
    <location>
        <begin position="76"/>
        <end position="96"/>
    </location>
</feature>
<name>A0ABM0LWU4_SACKO</name>
<evidence type="ECO:0000256" key="8">
    <source>
        <dbReference type="ARBA" id="ARBA00023224"/>
    </source>
</evidence>
<dbReference type="Gene3D" id="1.20.1070.10">
    <property type="entry name" value="Rhodopsin 7-helix transmembrane proteins"/>
    <property type="match status" value="1"/>
</dbReference>
<dbReference type="Proteomes" id="UP000694865">
    <property type="component" value="Unplaced"/>
</dbReference>
<dbReference type="PROSITE" id="PS00237">
    <property type="entry name" value="G_PROTEIN_RECEP_F1_1"/>
    <property type="match status" value="1"/>
</dbReference>
<dbReference type="PRINTS" id="PR00237">
    <property type="entry name" value="GPCRRHODOPSN"/>
</dbReference>
<feature type="transmembrane region" description="Helical" evidence="10">
    <location>
        <begin position="116"/>
        <end position="138"/>
    </location>
</feature>
<keyword evidence="3 9" id="KW-0812">Transmembrane</keyword>
<keyword evidence="2" id="KW-1003">Cell membrane</keyword>
<dbReference type="Pfam" id="PF00001">
    <property type="entry name" value="7tm_1"/>
    <property type="match status" value="1"/>
</dbReference>
<keyword evidence="12" id="KW-1185">Reference proteome</keyword>